<sequence>MYPNLAHTPPFLKNKRFYLTVLDVRATDTQPQRRICESRCRVLRWNCCWSRSLNPPSSGT</sequence>
<protein>
    <submittedName>
        <fullName evidence="1">Uncharacterized protein</fullName>
    </submittedName>
</protein>
<dbReference type="EMBL" id="GBXM01012579">
    <property type="protein sequence ID" value="JAH95998.1"/>
    <property type="molecule type" value="Transcribed_RNA"/>
</dbReference>
<proteinExistence type="predicted"/>
<reference evidence="1" key="1">
    <citation type="submission" date="2014-11" db="EMBL/GenBank/DDBJ databases">
        <authorList>
            <person name="Amaro Gonzalez C."/>
        </authorList>
    </citation>
    <scope>NUCLEOTIDE SEQUENCE</scope>
</reference>
<accession>A0A0E9X2T4</accession>
<dbReference type="AlphaFoldDB" id="A0A0E9X2T4"/>
<organism evidence="1">
    <name type="scientific">Anguilla anguilla</name>
    <name type="common">European freshwater eel</name>
    <name type="synonym">Muraena anguilla</name>
    <dbReference type="NCBI Taxonomy" id="7936"/>
    <lineage>
        <taxon>Eukaryota</taxon>
        <taxon>Metazoa</taxon>
        <taxon>Chordata</taxon>
        <taxon>Craniata</taxon>
        <taxon>Vertebrata</taxon>
        <taxon>Euteleostomi</taxon>
        <taxon>Actinopterygii</taxon>
        <taxon>Neopterygii</taxon>
        <taxon>Teleostei</taxon>
        <taxon>Anguilliformes</taxon>
        <taxon>Anguillidae</taxon>
        <taxon>Anguilla</taxon>
    </lineage>
</organism>
<name>A0A0E9X2T4_ANGAN</name>
<reference evidence="1" key="2">
    <citation type="journal article" date="2015" name="Fish Shellfish Immunol.">
        <title>Early steps in the European eel (Anguilla anguilla)-Vibrio vulnificus interaction in the gills: Role of the RtxA13 toxin.</title>
        <authorList>
            <person name="Callol A."/>
            <person name="Pajuelo D."/>
            <person name="Ebbesson L."/>
            <person name="Teles M."/>
            <person name="MacKenzie S."/>
            <person name="Amaro C."/>
        </authorList>
    </citation>
    <scope>NUCLEOTIDE SEQUENCE</scope>
</reference>
<evidence type="ECO:0000313" key="1">
    <source>
        <dbReference type="EMBL" id="JAH95998.1"/>
    </source>
</evidence>